<dbReference type="InterPro" id="IPR007666">
    <property type="entry name" value="ADP_PFK/GK"/>
</dbReference>
<dbReference type="EMBL" id="JBHUCM010000016">
    <property type="protein sequence ID" value="MFD1539037.1"/>
    <property type="molecule type" value="Genomic_DNA"/>
</dbReference>
<dbReference type="InterPro" id="IPR029056">
    <property type="entry name" value="Ribokinase-like"/>
</dbReference>
<evidence type="ECO:0000256" key="5">
    <source>
        <dbReference type="ARBA" id="ARBA00023152"/>
    </source>
</evidence>
<dbReference type="Gene3D" id="3.40.1190.20">
    <property type="match status" value="1"/>
</dbReference>
<dbReference type="RefSeq" id="WP_378621611.1">
    <property type="nucleotide sequence ID" value="NZ_JBHUCM010000016.1"/>
</dbReference>
<keyword evidence="5" id="KW-0324">Glycolysis</keyword>
<keyword evidence="1" id="KW-0808">Transferase</keyword>
<dbReference type="Gene3D" id="3.30.1110.20">
    <property type="match status" value="1"/>
</dbReference>
<dbReference type="Proteomes" id="UP001597097">
    <property type="component" value="Unassembled WGS sequence"/>
</dbReference>
<keyword evidence="3" id="KW-0418">Kinase</keyword>
<keyword evidence="2" id="KW-0479">Metal-binding</keyword>
<evidence type="ECO:0000313" key="6">
    <source>
        <dbReference type="EMBL" id="MFD1539037.1"/>
    </source>
</evidence>
<evidence type="ECO:0000256" key="4">
    <source>
        <dbReference type="ARBA" id="ARBA00022842"/>
    </source>
</evidence>
<evidence type="ECO:0000256" key="3">
    <source>
        <dbReference type="ARBA" id="ARBA00022777"/>
    </source>
</evidence>
<proteinExistence type="predicted"/>
<keyword evidence="4" id="KW-0460">Magnesium</keyword>
<gene>
    <name evidence="6" type="ORF">ACFSJ0_18425</name>
</gene>
<organism evidence="6 7">
    <name type="scientific">Nonomuraea guangzhouensis</name>
    <dbReference type="NCBI Taxonomy" id="1291555"/>
    <lineage>
        <taxon>Bacteria</taxon>
        <taxon>Bacillati</taxon>
        <taxon>Actinomycetota</taxon>
        <taxon>Actinomycetes</taxon>
        <taxon>Streptosporangiales</taxon>
        <taxon>Streptosporangiaceae</taxon>
        <taxon>Nonomuraea</taxon>
    </lineage>
</organism>
<sequence>MSRDWRAAYEQVAVTVLDGAPAARPLLAGFNTCVDHVYRLEPPGLDRLTEAARTGRLGEPVNRLTPAAQAAHEPLAALSGEPLAALSGEVLRRILDGRDGEVFVPAPQLRPALDELLGPPAARQVGGTGAQAAWVLAVLNAPSVLALADRSTEQLAVLHPGIGLCDDGSVRPVAGTAARGTPIKPPHYILEYAAGTRWHAGTVRRSSRIIVRLAEDGIERDDTFAALGPTLAETAGAGLVSGLNGVPDADHAARAWLRDLAASWRASGLPWVHLELAEYPRPGALAEVSAAYAGIAHTLGLSLAELAIIRPGGDPAAAARELAEHYRFDRVFVHADTWSLVVHRGDPEPAAGALRIGNLLAASRARHGGPTADLGLDPTVTFTDDRPVGRPLGDGWRTECVPTPYLSRPAATIGLGDTFVAGVLLAGCLDVPLKPFVRLSPGDIP</sequence>
<reference evidence="7" key="1">
    <citation type="journal article" date="2019" name="Int. J. Syst. Evol. Microbiol.">
        <title>The Global Catalogue of Microorganisms (GCM) 10K type strain sequencing project: providing services to taxonomists for standard genome sequencing and annotation.</title>
        <authorList>
            <consortium name="The Broad Institute Genomics Platform"/>
            <consortium name="The Broad Institute Genome Sequencing Center for Infectious Disease"/>
            <person name="Wu L."/>
            <person name="Ma J."/>
        </authorList>
    </citation>
    <scope>NUCLEOTIDE SEQUENCE [LARGE SCALE GENOMIC DNA]</scope>
    <source>
        <strain evidence="7">CGMCC 1.15399</strain>
    </source>
</reference>
<keyword evidence="7" id="KW-1185">Reference proteome</keyword>
<dbReference type="Pfam" id="PF04587">
    <property type="entry name" value="ADP_PFK_GK"/>
    <property type="match status" value="1"/>
</dbReference>
<evidence type="ECO:0000313" key="7">
    <source>
        <dbReference type="Proteomes" id="UP001597097"/>
    </source>
</evidence>
<protein>
    <submittedName>
        <fullName evidence="6">ADP-dependent glucokinase/phosphofructokinase</fullName>
    </submittedName>
</protein>
<accession>A0ABW4G8G1</accession>
<name>A0ABW4G8G1_9ACTN</name>
<evidence type="ECO:0000256" key="2">
    <source>
        <dbReference type="ARBA" id="ARBA00022723"/>
    </source>
</evidence>
<dbReference type="SUPFAM" id="SSF53613">
    <property type="entry name" value="Ribokinase-like"/>
    <property type="match status" value="1"/>
</dbReference>
<evidence type="ECO:0000256" key="1">
    <source>
        <dbReference type="ARBA" id="ARBA00022679"/>
    </source>
</evidence>
<comment type="caution">
    <text evidence="6">The sequence shown here is derived from an EMBL/GenBank/DDBJ whole genome shotgun (WGS) entry which is preliminary data.</text>
</comment>